<feature type="transmembrane region" description="Helical" evidence="1">
    <location>
        <begin position="135"/>
        <end position="154"/>
    </location>
</feature>
<sequence>MNALLAAAGLLYVLGLLGGGYYGLIADNNGISQVYDGIFTLFDNTRNGLFYAPVYLVLGAWAARRPQPAGSAMKNAGLFLASLGFMLAEGILLSSAGIPRQDGMYIFALPAAYFLFQWAREWKGRSGKAFREWRVWVYILHPYAIVFVHAAIQADNLEDLFIANSLFHFLAVCLLSIAMAAAAGRISLIKISIPSLGKQKTNTTH</sequence>
<keyword evidence="1" id="KW-0812">Transmembrane</keyword>
<reference evidence="2 3" key="1">
    <citation type="submission" date="2021-07" db="EMBL/GenBank/DDBJ databases">
        <title>Paenibacillus radiodurans sp. nov., isolated from the southeastern edge of Tengger Desert.</title>
        <authorList>
            <person name="Zhang G."/>
        </authorList>
    </citation>
    <scope>NUCLEOTIDE SEQUENCE [LARGE SCALE GENOMIC DNA]</scope>
    <source>
        <strain evidence="2 3">CCM 7311</strain>
    </source>
</reference>
<proteinExistence type="predicted"/>
<feature type="transmembrane region" description="Helical" evidence="1">
    <location>
        <begin position="48"/>
        <end position="64"/>
    </location>
</feature>
<dbReference type="Proteomes" id="UP001519887">
    <property type="component" value="Unassembled WGS sequence"/>
</dbReference>
<keyword evidence="1" id="KW-0472">Membrane</keyword>
<keyword evidence="1" id="KW-1133">Transmembrane helix</keyword>
<feature type="transmembrane region" description="Helical" evidence="1">
    <location>
        <begin position="76"/>
        <end position="98"/>
    </location>
</feature>
<gene>
    <name evidence="2" type="ORF">K0U00_10435</name>
</gene>
<accession>A0ABS7C0L9</accession>
<comment type="caution">
    <text evidence="2">The sequence shown here is derived from an EMBL/GenBank/DDBJ whole genome shotgun (WGS) entry which is preliminary data.</text>
</comment>
<name>A0ABS7C0L9_9BACL</name>
<feature type="transmembrane region" description="Helical" evidence="1">
    <location>
        <begin position="104"/>
        <end position="123"/>
    </location>
</feature>
<feature type="transmembrane region" description="Helical" evidence="1">
    <location>
        <begin position="166"/>
        <end position="188"/>
    </location>
</feature>
<dbReference type="EMBL" id="JAHZIK010000202">
    <property type="protein sequence ID" value="MBW7454448.1"/>
    <property type="molecule type" value="Genomic_DNA"/>
</dbReference>
<organism evidence="2 3">
    <name type="scientific">Paenibacillus sepulcri</name>
    <dbReference type="NCBI Taxonomy" id="359917"/>
    <lineage>
        <taxon>Bacteria</taxon>
        <taxon>Bacillati</taxon>
        <taxon>Bacillota</taxon>
        <taxon>Bacilli</taxon>
        <taxon>Bacillales</taxon>
        <taxon>Paenibacillaceae</taxon>
        <taxon>Paenibacillus</taxon>
    </lineage>
</organism>
<evidence type="ECO:0000313" key="2">
    <source>
        <dbReference type="EMBL" id="MBW7454448.1"/>
    </source>
</evidence>
<keyword evidence="3" id="KW-1185">Reference proteome</keyword>
<protein>
    <recommendedName>
        <fullName evidence="4">Acyltransferase 3 domain-containing protein</fullName>
    </recommendedName>
</protein>
<evidence type="ECO:0000313" key="3">
    <source>
        <dbReference type="Proteomes" id="UP001519887"/>
    </source>
</evidence>
<evidence type="ECO:0008006" key="4">
    <source>
        <dbReference type="Google" id="ProtNLM"/>
    </source>
</evidence>
<evidence type="ECO:0000256" key="1">
    <source>
        <dbReference type="SAM" id="Phobius"/>
    </source>
</evidence>